<dbReference type="RefSeq" id="WP_050429025.1">
    <property type="nucleotide sequence ID" value="NZ_CP012159.1"/>
</dbReference>
<dbReference type="Gene3D" id="2.60.200.20">
    <property type="match status" value="1"/>
</dbReference>
<dbReference type="STRING" id="52.CMC5_006360"/>
<dbReference type="CDD" id="cd00060">
    <property type="entry name" value="FHA"/>
    <property type="match status" value="1"/>
</dbReference>
<evidence type="ECO:0008006" key="4">
    <source>
        <dbReference type="Google" id="ProtNLM"/>
    </source>
</evidence>
<keyword evidence="1" id="KW-0812">Transmembrane</keyword>
<sequence length="301" mass="32946">MTQTQQTQTLTGLSFRVQLPDGGPQQLLVDSDRVLIGSGAHCEIRLPGDTAASEHVLITFLGGNVYAQARSLQPPPLLNGAPFTEAPLQQNALLQIGQSEITVSIVEIADQIGVTKKQSEPVSPFTYVLAVLLIPLALFVLLDDPKDDVMDARPDKTPPLWEEAGSACPQTEKDQALGMAQNRRIVAQGKRERSPFDVRDGVAAVSLFQQAAACYRTSGEAGAAAEMQTAADKLRKQLDEDYRAHQMRLVHSLDVKDLRTAQREVKVLLAMLQGKNDPYVVWLSNMDRRLKLRLSGTPQKS</sequence>
<gene>
    <name evidence="2" type="ORF">CMC5_006360</name>
</gene>
<dbReference type="EMBL" id="CP012159">
    <property type="protein sequence ID" value="AKT36520.1"/>
    <property type="molecule type" value="Genomic_DNA"/>
</dbReference>
<dbReference type="KEGG" id="ccro:CMC5_006360"/>
<dbReference type="SUPFAM" id="SSF49879">
    <property type="entry name" value="SMAD/FHA domain"/>
    <property type="match status" value="1"/>
</dbReference>
<accession>A0A0K1E6M1</accession>
<evidence type="ECO:0000313" key="2">
    <source>
        <dbReference type="EMBL" id="AKT36520.1"/>
    </source>
</evidence>
<feature type="transmembrane region" description="Helical" evidence="1">
    <location>
        <begin position="125"/>
        <end position="142"/>
    </location>
</feature>
<evidence type="ECO:0000313" key="3">
    <source>
        <dbReference type="Proteomes" id="UP000067626"/>
    </source>
</evidence>
<keyword evidence="1" id="KW-1133">Transmembrane helix</keyword>
<keyword evidence="3" id="KW-1185">Reference proteome</keyword>
<evidence type="ECO:0000256" key="1">
    <source>
        <dbReference type="SAM" id="Phobius"/>
    </source>
</evidence>
<keyword evidence="1" id="KW-0472">Membrane</keyword>
<dbReference type="InterPro" id="IPR008984">
    <property type="entry name" value="SMAD_FHA_dom_sf"/>
</dbReference>
<reference evidence="2 3" key="1">
    <citation type="submission" date="2015-07" db="EMBL/GenBank/DDBJ databases">
        <title>Genome analysis of myxobacterium Chondromyces crocatus Cm c5 reveals a high potential for natural compound synthesis and the genetic basis for the loss of fruiting body formation.</title>
        <authorList>
            <person name="Zaburannyi N."/>
            <person name="Bunk B."/>
            <person name="Maier J."/>
            <person name="Overmann J."/>
            <person name="Mueller R."/>
        </authorList>
    </citation>
    <scope>NUCLEOTIDE SEQUENCE [LARGE SCALE GENOMIC DNA]</scope>
    <source>
        <strain evidence="2 3">Cm c5</strain>
    </source>
</reference>
<dbReference type="Proteomes" id="UP000067626">
    <property type="component" value="Chromosome"/>
</dbReference>
<proteinExistence type="predicted"/>
<dbReference type="AlphaFoldDB" id="A0A0K1E6M1"/>
<organism evidence="2 3">
    <name type="scientific">Chondromyces crocatus</name>
    <dbReference type="NCBI Taxonomy" id="52"/>
    <lineage>
        <taxon>Bacteria</taxon>
        <taxon>Pseudomonadati</taxon>
        <taxon>Myxococcota</taxon>
        <taxon>Polyangia</taxon>
        <taxon>Polyangiales</taxon>
        <taxon>Polyangiaceae</taxon>
        <taxon>Chondromyces</taxon>
    </lineage>
</organism>
<protein>
    <recommendedName>
        <fullName evidence="4">YscD cytoplasmic domain-containing protein</fullName>
    </recommendedName>
</protein>
<name>A0A0K1E6M1_CHOCO</name>
<dbReference type="OrthoDB" id="5499957at2"/>